<accession>A0ABT1HPM2</accession>
<protein>
    <submittedName>
        <fullName evidence="2">Uncharacterized protein</fullName>
    </submittedName>
</protein>
<evidence type="ECO:0000313" key="2">
    <source>
        <dbReference type="EMBL" id="MCP2257461.1"/>
    </source>
</evidence>
<organism evidence="2 3">
    <name type="scientific">Streptoalloteichus tenebrarius (strain ATCC 17920 / DSM 40477 / JCM 4838 / CBS 697.72 / NBRC 16177 / NCIMB 11028 / NRRL B-12390 / A12253. 1 / ISP 5477)</name>
    <name type="common">Streptomyces tenebrarius</name>
    <dbReference type="NCBI Taxonomy" id="1933"/>
    <lineage>
        <taxon>Bacteria</taxon>
        <taxon>Bacillati</taxon>
        <taxon>Actinomycetota</taxon>
        <taxon>Actinomycetes</taxon>
        <taxon>Pseudonocardiales</taxon>
        <taxon>Pseudonocardiaceae</taxon>
        <taxon>Streptoalloteichus</taxon>
    </lineage>
</organism>
<comment type="caution">
    <text evidence="2">The sequence shown here is derived from an EMBL/GenBank/DDBJ whole genome shotgun (WGS) entry which is preliminary data.</text>
</comment>
<feature type="region of interest" description="Disordered" evidence="1">
    <location>
        <begin position="38"/>
        <end position="57"/>
    </location>
</feature>
<reference evidence="2 3" key="1">
    <citation type="submission" date="2022-06" db="EMBL/GenBank/DDBJ databases">
        <title>Genomic Encyclopedia of Archaeal and Bacterial Type Strains, Phase II (KMG-II): from individual species to whole genera.</title>
        <authorList>
            <person name="Goeker M."/>
        </authorList>
    </citation>
    <scope>NUCLEOTIDE SEQUENCE [LARGE SCALE GENOMIC DNA]</scope>
    <source>
        <strain evidence="2 3">DSM 40477</strain>
    </source>
</reference>
<dbReference type="Proteomes" id="UP001205311">
    <property type="component" value="Unassembled WGS sequence"/>
</dbReference>
<evidence type="ECO:0000256" key="1">
    <source>
        <dbReference type="SAM" id="MobiDB-lite"/>
    </source>
</evidence>
<evidence type="ECO:0000313" key="3">
    <source>
        <dbReference type="Proteomes" id="UP001205311"/>
    </source>
</evidence>
<dbReference type="EMBL" id="JAMTCP010000004">
    <property type="protein sequence ID" value="MCP2257461.1"/>
    <property type="molecule type" value="Genomic_DNA"/>
</dbReference>
<sequence length="80" mass="8187">MARVRAAWVAVPGEVGWDWGRGGAGLRAGSAVGRWRGGGGGCPKKGGRRPRQGGSGTAFGLACCRLGWVRKVVGGKPAER</sequence>
<keyword evidence="3" id="KW-1185">Reference proteome</keyword>
<name>A0ABT1HPM2_STRSD</name>
<proteinExistence type="predicted"/>
<gene>
    <name evidence="2" type="ORF">LX15_001146</name>
</gene>